<dbReference type="WBParaSite" id="Gr19_v10_g13675.t2">
    <property type="protein sequence ID" value="Gr19_v10_g13675.t2"/>
    <property type="gene ID" value="Gr19_v10_g13675"/>
</dbReference>
<accession>A0A914H3K3</accession>
<reference evidence="2" key="1">
    <citation type="submission" date="2022-11" db="UniProtKB">
        <authorList>
            <consortium name="WormBaseParasite"/>
        </authorList>
    </citation>
    <scope>IDENTIFICATION</scope>
</reference>
<sequence>MFQGAKTFHFANSSKTYSPCYFLENREGCPMCGWELCIVRTERLSCSCCAYDNLAFCRWQTSPGCTYLPDDKLAEDSPKCPDCKWKISYSDDDKKFQCCHRLTLHECTRAPATRAFVKSDDPLNKSTLVNVNAECKDLVDDQCHCGWGSCFPREGRAAGECCDKHHDLVCCEGRRRLELNGSNTKAEISKVFLMLLVMRLADAPSAAGKYACQENTALFARAVTIRHLELVAGAGPRNAFTNRTSYPNHILIATIVVGKCAIQTRNLPVVTSKRLKTGLGIAANAPLLMQANVNKNDECQKLMEAQCDCKWGSCFPRMGRAASKCCTDNYDLVCCKGSNKADKSNGNASSIIAFFMTIAQLVVGRILT</sequence>
<proteinExistence type="predicted"/>
<dbReference type="AlphaFoldDB" id="A0A914H3K3"/>
<protein>
    <submittedName>
        <fullName evidence="2">Uncharacterized protein</fullName>
    </submittedName>
</protein>
<keyword evidence="1" id="KW-1185">Reference proteome</keyword>
<dbReference type="Proteomes" id="UP000887572">
    <property type="component" value="Unplaced"/>
</dbReference>
<name>A0A914H3K3_GLORO</name>
<evidence type="ECO:0000313" key="1">
    <source>
        <dbReference type="Proteomes" id="UP000887572"/>
    </source>
</evidence>
<organism evidence="1 2">
    <name type="scientific">Globodera rostochiensis</name>
    <name type="common">Golden nematode worm</name>
    <name type="synonym">Heterodera rostochiensis</name>
    <dbReference type="NCBI Taxonomy" id="31243"/>
    <lineage>
        <taxon>Eukaryota</taxon>
        <taxon>Metazoa</taxon>
        <taxon>Ecdysozoa</taxon>
        <taxon>Nematoda</taxon>
        <taxon>Chromadorea</taxon>
        <taxon>Rhabditida</taxon>
        <taxon>Tylenchina</taxon>
        <taxon>Tylenchomorpha</taxon>
        <taxon>Tylenchoidea</taxon>
        <taxon>Heteroderidae</taxon>
        <taxon>Heteroderinae</taxon>
        <taxon>Globodera</taxon>
    </lineage>
</organism>
<evidence type="ECO:0000313" key="2">
    <source>
        <dbReference type="WBParaSite" id="Gr19_v10_g13675.t2"/>
    </source>
</evidence>